<comment type="caution">
    <text evidence="1">The sequence shown here is derived from an EMBL/GenBank/DDBJ whole genome shotgun (WGS) entry which is preliminary data.</text>
</comment>
<evidence type="ECO:0000313" key="2">
    <source>
        <dbReference type="Proteomes" id="UP000272729"/>
    </source>
</evidence>
<name>A0A495XDT7_9PSEU</name>
<evidence type="ECO:0000313" key="1">
    <source>
        <dbReference type="EMBL" id="RKT69708.1"/>
    </source>
</evidence>
<organism evidence="1 2">
    <name type="scientific">Saccharothrix variisporea</name>
    <dbReference type="NCBI Taxonomy" id="543527"/>
    <lineage>
        <taxon>Bacteria</taxon>
        <taxon>Bacillati</taxon>
        <taxon>Actinomycetota</taxon>
        <taxon>Actinomycetes</taxon>
        <taxon>Pseudonocardiales</taxon>
        <taxon>Pseudonocardiaceae</taxon>
        <taxon>Saccharothrix</taxon>
    </lineage>
</organism>
<dbReference type="RefSeq" id="WP_121221656.1">
    <property type="nucleotide sequence ID" value="NZ_JBIUBA010000038.1"/>
</dbReference>
<dbReference type="EMBL" id="RBXR01000001">
    <property type="protein sequence ID" value="RKT69708.1"/>
    <property type="molecule type" value="Genomic_DNA"/>
</dbReference>
<proteinExistence type="predicted"/>
<keyword evidence="2" id="KW-1185">Reference proteome</keyword>
<dbReference type="Proteomes" id="UP000272729">
    <property type="component" value="Unassembled WGS sequence"/>
</dbReference>
<accession>A0A495XDT7</accession>
<protein>
    <submittedName>
        <fullName evidence="1">Uncharacterized protein</fullName>
    </submittedName>
</protein>
<dbReference type="AlphaFoldDB" id="A0A495XDT7"/>
<reference evidence="1 2" key="1">
    <citation type="submission" date="2018-10" db="EMBL/GenBank/DDBJ databases">
        <title>Sequencing the genomes of 1000 actinobacteria strains.</title>
        <authorList>
            <person name="Klenk H.-P."/>
        </authorList>
    </citation>
    <scope>NUCLEOTIDE SEQUENCE [LARGE SCALE GENOMIC DNA]</scope>
    <source>
        <strain evidence="1 2">DSM 43911</strain>
    </source>
</reference>
<sequence length="64" mass="6922">MSEDCTNGSAGQAGYYYPDPPGDGTGLTWYAAGECFGGRRGTRWHFKHSVLPIPGPWDPDESSD</sequence>
<gene>
    <name evidence="1" type="ORF">DFJ66_2946</name>
</gene>